<sequence length="85" mass="10051">MIIISLRVIKILKAEKVKLQKTIKNEQTQIAFLEKEKREDLWIKQKIECVKKRIISYEIAVVELDNAIETLETELSSSIYLINYK</sequence>
<organism evidence="2 3">
    <name type="scientific">Gracilibacillus salitolerans</name>
    <dbReference type="NCBI Taxonomy" id="2663022"/>
    <lineage>
        <taxon>Bacteria</taxon>
        <taxon>Bacillati</taxon>
        <taxon>Bacillota</taxon>
        <taxon>Bacilli</taxon>
        <taxon>Bacillales</taxon>
        <taxon>Bacillaceae</taxon>
        <taxon>Gracilibacillus</taxon>
    </lineage>
</organism>
<reference evidence="2 3" key="1">
    <citation type="submission" date="2019-11" db="EMBL/GenBank/DDBJ databases">
        <title>Gracilibacillus salitolerans sp. nov., a moderate halophile isolated from a saline soil in northwest China.</title>
        <authorList>
            <person name="Gan L."/>
        </authorList>
    </citation>
    <scope>NUCLEOTIDE SEQUENCE [LARGE SCALE GENOMIC DNA]</scope>
    <source>
        <strain evidence="2 3">SCU50</strain>
    </source>
</reference>
<dbReference type="EMBL" id="CP045915">
    <property type="protein sequence ID" value="QGH36019.1"/>
    <property type="molecule type" value="Genomic_DNA"/>
</dbReference>
<evidence type="ECO:0000256" key="1">
    <source>
        <dbReference type="SAM" id="Coils"/>
    </source>
</evidence>
<accession>A0A5Q2TM15</accession>
<keyword evidence="3" id="KW-1185">Reference proteome</keyword>
<evidence type="ECO:0000313" key="3">
    <source>
        <dbReference type="Proteomes" id="UP000339690"/>
    </source>
</evidence>
<dbReference type="KEGG" id="grc:GI584_19050"/>
<protein>
    <submittedName>
        <fullName evidence="2">Uncharacterized protein</fullName>
    </submittedName>
</protein>
<dbReference type="Proteomes" id="UP000339690">
    <property type="component" value="Chromosome"/>
</dbReference>
<evidence type="ECO:0000313" key="2">
    <source>
        <dbReference type="EMBL" id="QGH36019.1"/>
    </source>
</evidence>
<dbReference type="AlphaFoldDB" id="A0A5Q2TM15"/>
<name>A0A5Q2TM15_9BACI</name>
<feature type="coiled-coil region" evidence="1">
    <location>
        <begin position="9"/>
        <end position="74"/>
    </location>
</feature>
<proteinExistence type="predicted"/>
<gene>
    <name evidence="2" type="ORF">GI584_19050</name>
</gene>
<keyword evidence="1" id="KW-0175">Coiled coil</keyword>